<evidence type="ECO:0000313" key="3">
    <source>
        <dbReference type="Proteomes" id="UP000193900"/>
    </source>
</evidence>
<sequence length="166" mass="17207">MRRAGIAAFCIMLSGCSETLPAGAAGPVPGPDPRLAPAASPEAGPESARAFFASYPELLLGAVAQSCVDPGQALVRPSEDEVRCESLPPVEAAAALILEFDGTVDNLPRFVTSIASRSADGGYVVTADNYIRVPLQAGGARIVRLPDPALNRVIRDVLERAGGRLL</sequence>
<feature type="signal peptide" evidence="1">
    <location>
        <begin position="1"/>
        <end position="24"/>
    </location>
</feature>
<dbReference type="OrthoDB" id="7724709at2"/>
<name>A0A1Y5TB52_9RHOB</name>
<evidence type="ECO:0000256" key="1">
    <source>
        <dbReference type="SAM" id="SignalP"/>
    </source>
</evidence>
<dbReference type="RefSeq" id="WP_085879579.1">
    <property type="nucleotide sequence ID" value="NZ_FWFZ01000014.1"/>
</dbReference>
<protein>
    <recommendedName>
        <fullName evidence="4">Lipoprotein</fullName>
    </recommendedName>
</protein>
<dbReference type="Proteomes" id="UP000193900">
    <property type="component" value="Unassembled WGS sequence"/>
</dbReference>
<proteinExistence type="predicted"/>
<keyword evidence="1" id="KW-0732">Signal</keyword>
<feature type="chain" id="PRO_5012961062" description="Lipoprotein" evidence="1">
    <location>
        <begin position="25"/>
        <end position="166"/>
    </location>
</feature>
<evidence type="ECO:0008006" key="4">
    <source>
        <dbReference type="Google" id="ProtNLM"/>
    </source>
</evidence>
<reference evidence="2 3" key="1">
    <citation type="submission" date="2017-03" db="EMBL/GenBank/DDBJ databases">
        <authorList>
            <person name="Afonso C.L."/>
            <person name="Miller P.J."/>
            <person name="Scott M.A."/>
            <person name="Spackman E."/>
            <person name="Goraichik I."/>
            <person name="Dimitrov K.M."/>
            <person name="Suarez D.L."/>
            <person name="Swayne D.E."/>
        </authorList>
    </citation>
    <scope>NUCLEOTIDE SEQUENCE [LARGE SCALE GENOMIC DNA]</scope>
    <source>
        <strain evidence="2 3">CECT 7023</strain>
    </source>
</reference>
<dbReference type="EMBL" id="FWFZ01000014">
    <property type="protein sequence ID" value="SLN59836.1"/>
    <property type="molecule type" value="Genomic_DNA"/>
</dbReference>
<organism evidence="2 3">
    <name type="scientific">Roseisalinus antarcticus</name>
    <dbReference type="NCBI Taxonomy" id="254357"/>
    <lineage>
        <taxon>Bacteria</taxon>
        <taxon>Pseudomonadati</taxon>
        <taxon>Pseudomonadota</taxon>
        <taxon>Alphaproteobacteria</taxon>
        <taxon>Rhodobacterales</taxon>
        <taxon>Roseobacteraceae</taxon>
        <taxon>Roseisalinus</taxon>
    </lineage>
</organism>
<dbReference type="PROSITE" id="PS51257">
    <property type="entry name" value="PROKAR_LIPOPROTEIN"/>
    <property type="match status" value="1"/>
</dbReference>
<keyword evidence="3" id="KW-1185">Reference proteome</keyword>
<evidence type="ECO:0000313" key="2">
    <source>
        <dbReference type="EMBL" id="SLN59836.1"/>
    </source>
</evidence>
<accession>A0A1Y5TB52</accession>
<gene>
    <name evidence="2" type="ORF">ROA7023_02753</name>
</gene>
<dbReference type="AlphaFoldDB" id="A0A1Y5TB52"/>